<dbReference type="InterPro" id="IPR004838">
    <property type="entry name" value="NHTrfase_class1_PyrdxlP-BS"/>
</dbReference>
<dbReference type="EC" id="2.6.1.-" evidence="6"/>
<dbReference type="FunFam" id="3.40.640.10:FF:000033">
    <property type="entry name" value="Aspartate aminotransferase"/>
    <property type="match status" value="1"/>
</dbReference>
<dbReference type="InterPro" id="IPR015424">
    <property type="entry name" value="PyrdxlP-dep_Trfase"/>
</dbReference>
<dbReference type="PANTHER" id="PTHR46383">
    <property type="entry name" value="ASPARTATE AMINOTRANSFERASE"/>
    <property type="match status" value="1"/>
</dbReference>
<proteinExistence type="inferred from homology"/>
<comment type="similarity">
    <text evidence="2 6">Belongs to the class-I pyridoxal-phosphate-dependent aminotransferase family.</text>
</comment>
<organism evidence="8 9">
    <name type="scientific">Vibrio viridaestus</name>
    <dbReference type="NCBI Taxonomy" id="2487322"/>
    <lineage>
        <taxon>Bacteria</taxon>
        <taxon>Pseudomonadati</taxon>
        <taxon>Pseudomonadota</taxon>
        <taxon>Gammaproteobacteria</taxon>
        <taxon>Vibrionales</taxon>
        <taxon>Vibrionaceae</taxon>
        <taxon>Vibrio</taxon>
    </lineage>
</organism>
<dbReference type="Proteomes" id="UP000281112">
    <property type="component" value="Unassembled WGS sequence"/>
</dbReference>
<dbReference type="PRINTS" id="PR00753">
    <property type="entry name" value="ACCSYNTHASE"/>
</dbReference>
<reference evidence="8 9" key="1">
    <citation type="submission" date="2018-11" db="EMBL/GenBank/DDBJ databases">
        <title>Vibrio LJC006 sp. nov., isolated from seawater during the bloom of the enteromorpha.</title>
        <authorList>
            <person name="Liang J."/>
        </authorList>
    </citation>
    <scope>NUCLEOTIDE SEQUENCE [LARGE SCALE GENOMIC DNA]</scope>
    <source>
        <strain evidence="8 9">LJC006</strain>
    </source>
</reference>
<evidence type="ECO:0000256" key="5">
    <source>
        <dbReference type="ARBA" id="ARBA00022898"/>
    </source>
</evidence>
<keyword evidence="9" id="KW-1185">Reference proteome</keyword>
<comment type="cofactor">
    <cofactor evidence="1 6">
        <name>pyridoxal 5'-phosphate</name>
        <dbReference type="ChEBI" id="CHEBI:597326"/>
    </cofactor>
</comment>
<evidence type="ECO:0000256" key="6">
    <source>
        <dbReference type="RuleBase" id="RU000481"/>
    </source>
</evidence>
<name>A0A3N9TAL4_9VIBR</name>
<dbReference type="InterPro" id="IPR015422">
    <property type="entry name" value="PyrdxlP-dep_Trfase_small"/>
</dbReference>
<dbReference type="AlphaFoldDB" id="A0A3N9TAL4"/>
<evidence type="ECO:0000256" key="1">
    <source>
        <dbReference type="ARBA" id="ARBA00001933"/>
    </source>
</evidence>
<comment type="caution">
    <text evidence="8">The sequence shown here is derived from an EMBL/GenBank/DDBJ whole genome shotgun (WGS) entry which is preliminary data.</text>
</comment>
<evidence type="ECO:0000313" key="8">
    <source>
        <dbReference type="EMBL" id="RQW61207.1"/>
    </source>
</evidence>
<evidence type="ECO:0000256" key="4">
    <source>
        <dbReference type="ARBA" id="ARBA00022679"/>
    </source>
</evidence>
<dbReference type="Gene3D" id="3.90.1150.10">
    <property type="entry name" value="Aspartate Aminotransferase, domain 1"/>
    <property type="match status" value="1"/>
</dbReference>
<dbReference type="GO" id="GO:0006520">
    <property type="term" value="P:amino acid metabolic process"/>
    <property type="evidence" value="ECO:0007669"/>
    <property type="project" value="InterPro"/>
</dbReference>
<dbReference type="Pfam" id="PF00155">
    <property type="entry name" value="Aminotran_1_2"/>
    <property type="match status" value="1"/>
</dbReference>
<dbReference type="InterPro" id="IPR050596">
    <property type="entry name" value="AspAT/PAT-like"/>
</dbReference>
<evidence type="ECO:0000259" key="7">
    <source>
        <dbReference type="Pfam" id="PF00155"/>
    </source>
</evidence>
<gene>
    <name evidence="8" type="ORF">EES38_20775</name>
</gene>
<feature type="domain" description="Aminotransferase class I/classII large" evidence="7">
    <location>
        <begin position="32"/>
        <end position="392"/>
    </location>
</feature>
<dbReference type="InterPro" id="IPR004839">
    <property type="entry name" value="Aminotransferase_I/II_large"/>
</dbReference>
<protein>
    <recommendedName>
        <fullName evidence="6">Aminotransferase</fullName>
        <ecNumber evidence="6">2.6.1.-</ecNumber>
    </recommendedName>
</protein>
<accession>A0A3N9TAL4</accession>
<dbReference type="OrthoDB" id="9763453at2"/>
<dbReference type="RefSeq" id="WP_124939128.1">
    <property type="nucleotide sequence ID" value="NZ_RJVQ01000015.1"/>
</dbReference>
<dbReference type="GO" id="GO:0030170">
    <property type="term" value="F:pyridoxal phosphate binding"/>
    <property type="evidence" value="ECO:0007669"/>
    <property type="project" value="InterPro"/>
</dbReference>
<evidence type="ECO:0000256" key="3">
    <source>
        <dbReference type="ARBA" id="ARBA00022576"/>
    </source>
</evidence>
<dbReference type="SUPFAM" id="SSF53383">
    <property type="entry name" value="PLP-dependent transferases"/>
    <property type="match status" value="1"/>
</dbReference>
<dbReference type="PANTHER" id="PTHR46383:SF1">
    <property type="entry name" value="ASPARTATE AMINOTRANSFERASE"/>
    <property type="match status" value="1"/>
</dbReference>
<keyword evidence="5" id="KW-0663">Pyridoxal phosphate</keyword>
<evidence type="ECO:0000313" key="9">
    <source>
        <dbReference type="Proteomes" id="UP000281112"/>
    </source>
</evidence>
<dbReference type="PROSITE" id="PS00105">
    <property type="entry name" value="AA_TRANSFER_CLASS_1"/>
    <property type="match status" value="1"/>
</dbReference>
<sequence>MLTISDRIKNIPVSASVSMTQRARELKANGVDVIALSTGEPDFPTPEHALEAAYQAGLSGDTRYPPTDGTPELKKAIQQKFIRDNKLHYDLNEITTAGGAKQVIFNTMLATLNEGDEVLIPTPSWISYSDIVSIAGGTPVPLPCSEDNGFKPLPSELDAAINEKTKWIIINYPNNPTGATASYDDLKSIARILLDYPHVHILSDDIYEHLIYDDEKFFTIAQVEPQLKDRTLVVNGVSKAYAMTGFRLGYCAGPSDLIKVISNINSQNSSGAATFSMAASAAVLNGPQTLLKERATIYQQRRDYVLERIAGINGLSCNVPQGAFYLFINVSGYIGKTTTTGTKINNDSDFVMALMEEQHVVTVQGAAYGMSPFLRISYATSFEQLEKGCNRIEEFCNSCS</sequence>
<keyword evidence="3 6" id="KW-0032">Aminotransferase</keyword>
<dbReference type="GO" id="GO:0008483">
    <property type="term" value="F:transaminase activity"/>
    <property type="evidence" value="ECO:0007669"/>
    <property type="project" value="UniProtKB-KW"/>
</dbReference>
<dbReference type="Gene3D" id="3.40.640.10">
    <property type="entry name" value="Type I PLP-dependent aspartate aminotransferase-like (Major domain)"/>
    <property type="match status" value="1"/>
</dbReference>
<keyword evidence="4 6" id="KW-0808">Transferase</keyword>
<evidence type="ECO:0000256" key="2">
    <source>
        <dbReference type="ARBA" id="ARBA00007441"/>
    </source>
</evidence>
<dbReference type="CDD" id="cd00609">
    <property type="entry name" value="AAT_like"/>
    <property type="match status" value="1"/>
</dbReference>
<dbReference type="InterPro" id="IPR015421">
    <property type="entry name" value="PyrdxlP-dep_Trfase_major"/>
</dbReference>
<dbReference type="EMBL" id="RJVQ01000015">
    <property type="protein sequence ID" value="RQW61207.1"/>
    <property type="molecule type" value="Genomic_DNA"/>
</dbReference>